<evidence type="ECO:0000313" key="8">
    <source>
        <dbReference type="Proteomes" id="UP000092884"/>
    </source>
</evidence>
<dbReference type="KEGG" id="het:BBW65_06235"/>
<reference evidence="8" key="1">
    <citation type="submission" date="2016-07" db="EMBL/GenBank/DDBJ databases">
        <authorList>
            <person name="Florea S."/>
            <person name="Webb J.S."/>
            <person name="Jaromczyk J."/>
            <person name="Schardl C.L."/>
        </authorList>
    </citation>
    <scope>NUCLEOTIDE SEQUENCE [LARGE SCALE GENOMIC DNA]</scope>
    <source>
        <strain evidence="8">MIT 01-6242</strain>
    </source>
</reference>
<evidence type="ECO:0000259" key="6">
    <source>
        <dbReference type="Pfam" id="PF00149"/>
    </source>
</evidence>
<dbReference type="AlphaFoldDB" id="A0A1B1U6J2"/>
<evidence type="ECO:0000256" key="3">
    <source>
        <dbReference type="ARBA" id="ARBA00022723"/>
    </source>
</evidence>
<name>A0A1B1U6J2_9HELI</name>
<dbReference type="PANTHER" id="PTHR34990">
    <property type="entry name" value="UDP-2,3-DIACYLGLUCOSAMINE HYDROLASE-RELATED"/>
    <property type="match status" value="1"/>
</dbReference>
<feature type="domain" description="Calcineurin-like phosphoesterase" evidence="6">
    <location>
        <begin position="11"/>
        <end position="211"/>
    </location>
</feature>
<protein>
    <recommendedName>
        <fullName evidence="6">Calcineurin-like phosphoesterase domain-containing protein</fullName>
    </recommendedName>
</protein>
<dbReference type="Proteomes" id="UP000092884">
    <property type="component" value="Chromosome"/>
</dbReference>
<keyword evidence="4" id="KW-0472">Membrane</keyword>
<accession>A0A1B1U6J2</accession>
<gene>
    <name evidence="7" type="ORF">BBW65_06235</name>
</gene>
<dbReference type="STRING" id="222136.BBW65_06235"/>
<dbReference type="SUPFAM" id="SSF56300">
    <property type="entry name" value="Metallo-dependent phosphatases"/>
    <property type="match status" value="1"/>
</dbReference>
<dbReference type="EMBL" id="CP016503">
    <property type="protein sequence ID" value="ANV98417.1"/>
    <property type="molecule type" value="Genomic_DNA"/>
</dbReference>
<dbReference type="Pfam" id="PF00149">
    <property type="entry name" value="Metallophos"/>
    <property type="match status" value="1"/>
</dbReference>
<evidence type="ECO:0000256" key="2">
    <source>
        <dbReference type="ARBA" id="ARBA00022519"/>
    </source>
</evidence>
<evidence type="ECO:0000256" key="4">
    <source>
        <dbReference type="ARBA" id="ARBA00023136"/>
    </source>
</evidence>
<dbReference type="InterPro" id="IPR004843">
    <property type="entry name" value="Calcineurin-like_PHP"/>
</dbReference>
<organism evidence="7 8">
    <name type="scientific">Helicobacter enhydrae</name>
    <dbReference type="NCBI Taxonomy" id="222136"/>
    <lineage>
        <taxon>Bacteria</taxon>
        <taxon>Pseudomonadati</taxon>
        <taxon>Campylobacterota</taxon>
        <taxon>Epsilonproteobacteria</taxon>
        <taxon>Campylobacterales</taxon>
        <taxon>Helicobacteraceae</taxon>
        <taxon>Helicobacter</taxon>
    </lineage>
</organism>
<proteinExistence type="predicted"/>
<dbReference type="GO" id="GO:0008758">
    <property type="term" value="F:UDP-2,3-diacylglucosamine hydrolase activity"/>
    <property type="evidence" value="ECO:0007669"/>
    <property type="project" value="TreeGrafter"/>
</dbReference>
<dbReference type="GO" id="GO:0016020">
    <property type="term" value="C:membrane"/>
    <property type="evidence" value="ECO:0007669"/>
    <property type="project" value="GOC"/>
</dbReference>
<evidence type="ECO:0000313" key="7">
    <source>
        <dbReference type="EMBL" id="ANV98417.1"/>
    </source>
</evidence>
<dbReference type="GO" id="GO:0046872">
    <property type="term" value="F:metal ion binding"/>
    <property type="evidence" value="ECO:0007669"/>
    <property type="project" value="UniProtKB-KW"/>
</dbReference>
<evidence type="ECO:0000256" key="1">
    <source>
        <dbReference type="ARBA" id="ARBA00022475"/>
    </source>
</evidence>
<dbReference type="RefSeq" id="WP_066341132.1">
    <property type="nucleotide sequence ID" value="NZ_CP016503.1"/>
</dbReference>
<keyword evidence="1" id="KW-1003">Cell membrane</keyword>
<dbReference type="InterPro" id="IPR043461">
    <property type="entry name" value="LpxH-like"/>
</dbReference>
<dbReference type="Gene3D" id="3.60.21.10">
    <property type="match status" value="1"/>
</dbReference>
<keyword evidence="5" id="KW-0464">Manganese</keyword>
<dbReference type="PANTHER" id="PTHR34990:SF2">
    <property type="entry name" value="BLL8164 PROTEIN"/>
    <property type="match status" value="1"/>
</dbReference>
<keyword evidence="3" id="KW-0479">Metal-binding</keyword>
<evidence type="ECO:0000256" key="5">
    <source>
        <dbReference type="ARBA" id="ARBA00023211"/>
    </source>
</evidence>
<keyword evidence="8" id="KW-1185">Reference proteome</keyword>
<dbReference type="GO" id="GO:0009245">
    <property type="term" value="P:lipid A biosynthetic process"/>
    <property type="evidence" value="ECO:0007669"/>
    <property type="project" value="TreeGrafter"/>
</dbReference>
<keyword evidence="2" id="KW-0997">Cell inner membrane</keyword>
<dbReference type="OrthoDB" id="270739at2"/>
<dbReference type="InterPro" id="IPR029052">
    <property type="entry name" value="Metallo-depent_PP-like"/>
</dbReference>
<sequence length="242" mass="27679">MCLELKPDAIFVADSHYNPINATILIDFLASLLPSPPSQLILMGDITQLLIGAVKSSVESHTTLLNALNDLEACGVEIIWLEGNHDFSLNNLKSCDLLKNTLFIPRHQQPLLATFQNHYYLLAHGDLFLGPQYECYTFFLRKSTLLYRFLDFLTDGTLYSDIESKLTNKQIRNYHDERFYVFAERRIKAYQKTLSQQSDKISGIIEGHFHIGKKIKLSNLLYIALPAFYFTQTGNPISKLLK</sequence>